<gene>
    <name evidence="4" type="ORF">SMD27_22140</name>
</gene>
<protein>
    <submittedName>
        <fullName evidence="4">HPP family protein</fullName>
    </submittedName>
</protein>
<reference evidence="4 5" key="1">
    <citation type="journal article" date="2016" name="Antonie Van Leeuwenhoek">
        <title>Dongia soli sp. nov., isolated from soil from Dokdo, Korea.</title>
        <authorList>
            <person name="Kim D.U."/>
            <person name="Lee H."/>
            <person name="Kim H."/>
            <person name="Kim S.G."/>
            <person name="Ka J.O."/>
        </authorList>
    </citation>
    <scope>NUCLEOTIDE SEQUENCE [LARGE SCALE GENOMIC DNA]</scope>
    <source>
        <strain evidence="4 5">D78</strain>
    </source>
</reference>
<dbReference type="InterPro" id="IPR058581">
    <property type="entry name" value="TM_HPP"/>
</dbReference>
<feature type="domain" description="CBS" evidence="3">
    <location>
        <begin position="316"/>
        <end position="373"/>
    </location>
</feature>
<evidence type="ECO:0000313" key="5">
    <source>
        <dbReference type="Proteomes" id="UP001279642"/>
    </source>
</evidence>
<evidence type="ECO:0000256" key="1">
    <source>
        <dbReference type="PROSITE-ProRule" id="PRU00703"/>
    </source>
</evidence>
<sequence length="397" mass="43305">MTGNGWERLRSCVGALLGIVFTGLASRYVLGPDGASPLLIAPMGASAVLLFAVPASPLAQPWSIIGGNLVSATIGVTAALYLSDPFLAAAVAVAVAIGAMFVLRCIHPPSGAVALTAVLGGPAIHNLGYGFVVLPVGLNSVFLLLAALIFNNLARHRYPHVAQVVHTNIHRTADPKPGDRLGFVPADLDEVLKEYRELLDISRDDLENLFLQTEMHAYRRRFGDILCADIMSRDVIAVDPSTDLQDAWTLLRRHRLKALPVIDNHSRHVLGVVTLEDFVKQIDQDRFDGFEARFSRLIRRTGWGRKHRRKTVGDIMTSSVPTARDDTHIVQLVPLLSDSGLHHVSIIDHDRRLVGVVSQSDLIACLYRGRLAEPDNAHIGMLQNVANDSFHETEAHA</sequence>
<dbReference type="SMART" id="SM00116">
    <property type="entry name" value="CBS"/>
    <property type="match status" value="2"/>
</dbReference>
<dbReference type="PANTHER" id="PTHR33741">
    <property type="entry name" value="TRANSMEMBRANE PROTEIN DDB_G0269096-RELATED"/>
    <property type="match status" value="1"/>
</dbReference>
<name>A0ABU5EGS3_9PROT</name>
<keyword evidence="5" id="KW-1185">Reference proteome</keyword>
<dbReference type="EMBL" id="JAXCLW010000011">
    <property type="protein sequence ID" value="MDY0885556.1"/>
    <property type="molecule type" value="Genomic_DNA"/>
</dbReference>
<feature type="transmembrane region" description="Helical" evidence="2">
    <location>
        <begin position="127"/>
        <end position="150"/>
    </location>
</feature>
<keyword evidence="2" id="KW-0472">Membrane</keyword>
<evidence type="ECO:0000313" key="4">
    <source>
        <dbReference type="EMBL" id="MDY0885556.1"/>
    </source>
</evidence>
<feature type="transmembrane region" description="Helical" evidence="2">
    <location>
        <begin position="12"/>
        <end position="30"/>
    </location>
</feature>
<dbReference type="InterPro" id="IPR000644">
    <property type="entry name" value="CBS_dom"/>
</dbReference>
<dbReference type="Pfam" id="PF00571">
    <property type="entry name" value="CBS"/>
    <property type="match status" value="2"/>
</dbReference>
<keyword evidence="1" id="KW-0129">CBS domain</keyword>
<dbReference type="Gene3D" id="3.10.580.10">
    <property type="entry name" value="CBS-domain"/>
    <property type="match status" value="1"/>
</dbReference>
<dbReference type="InterPro" id="IPR007065">
    <property type="entry name" value="HPP"/>
</dbReference>
<dbReference type="PROSITE" id="PS51371">
    <property type="entry name" value="CBS"/>
    <property type="match status" value="2"/>
</dbReference>
<dbReference type="Pfam" id="PF04982">
    <property type="entry name" value="TM_HPP"/>
    <property type="match status" value="1"/>
</dbReference>
<feature type="domain" description="CBS" evidence="3">
    <location>
        <begin position="231"/>
        <end position="289"/>
    </location>
</feature>
<dbReference type="PANTHER" id="PTHR33741:SF5">
    <property type="entry name" value="TRANSMEMBRANE PROTEIN DDB_G0269096-RELATED"/>
    <property type="match status" value="1"/>
</dbReference>
<accession>A0ABU5EGS3</accession>
<proteinExistence type="predicted"/>
<dbReference type="Proteomes" id="UP001279642">
    <property type="component" value="Unassembled WGS sequence"/>
</dbReference>
<keyword evidence="2" id="KW-0812">Transmembrane</keyword>
<dbReference type="RefSeq" id="WP_320510631.1">
    <property type="nucleotide sequence ID" value="NZ_JAXCLW010000011.1"/>
</dbReference>
<dbReference type="CDD" id="cd04600">
    <property type="entry name" value="CBS_pair_HPP_assoc"/>
    <property type="match status" value="1"/>
</dbReference>
<feature type="transmembrane region" description="Helical" evidence="2">
    <location>
        <begin position="87"/>
        <end position="106"/>
    </location>
</feature>
<dbReference type="SUPFAM" id="SSF54631">
    <property type="entry name" value="CBS-domain pair"/>
    <property type="match status" value="1"/>
</dbReference>
<evidence type="ECO:0000259" key="3">
    <source>
        <dbReference type="PROSITE" id="PS51371"/>
    </source>
</evidence>
<dbReference type="InterPro" id="IPR046342">
    <property type="entry name" value="CBS_dom_sf"/>
</dbReference>
<evidence type="ECO:0000256" key="2">
    <source>
        <dbReference type="SAM" id="Phobius"/>
    </source>
</evidence>
<comment type="caution">
    <text evidence="4">The sequence shown here is derived from an EMBL/GenBank/DDBJ whole genome shotgun (WGS) entry which is preliminary data.</text>
</comment>
<feature type="transmembrane region" description="Helical" evidence="2">
    <location>
        <begin position="62"/>
        <end position="81"/>
    </location>
</feature>
<feature type="transmembrane region" description="Helical" evidence="2">
    <location>
        <begin position="36"/>
        <end position="55"/>
    </location>
</feature>
<keyword evidence="2" id="KW-1133">Transmembrane helix</keyword>
<organism evidence="4 5">
    <name type="scientific">Dongia soli</name>
    <dbReference type="NCBI Taxonomy" id="600628"/>
    <lineage>
        <taxon>Bacteria</taxon>
        <taxon>Pseudomonadati</taxon>
        <taxon>Pseudomonadota</taxon>
        <taxon>Alphaproteobacteria</taxon>
        <taxon>Rhodospirillales</taxon>
        <taxon>Dongiaceae</taxon>
        <taxon>Dongia</taxon>
    </lineage>
</organism>